<feature type="compositionally biased region" description="Basic and acidic residues" evidence="5">
    <location>
        <begin position="470"/>
        <end position="481"/>
    </location>
</feature>
<keyword evidence="1" id="KW-0479">Metal-binding</keyword>
<dbReference type="InterPro" id="IPR007853">
    <property type="entry name" value="Znf_DNL-typ"/>
</dbReference>
<evidence type="ECO:0000256" key="2">
    <source>
        <dbReference type="ARBA" id="ARBA00022771"/>
    </source>
</evidence>
<feature type="compositionally biased region" description="Basic and acidic residues" evidence="5">
    <location>
        <begin position="221"/>
        <end position="234"/>
    </location>
</feature>
<evidence type="ECO:0000313" key="7">
    <source>
        <dbReference type="EMBL" id="KAK8874713.1"/>
    </source>
</evidence>
<keyword evidence="3" id="KW-0862">Zinc</keyword>
<evidence type="ECO:0000259" key="6">
    <source>
        <dbReference type="PROSITE" id="PS51501"/>
    </source>
</evidence>
<feature type="compositionally biased region" description="Polar residues" evidence="5">
    <location>
        <begin position="186"/>
        <end position="204"/>
    </location>
</feature>
<dbReference type="InterPro" id="IPR024158">
    <property type="entry name" value="Mt_import_TIM15"/>
</dbReference>
<comment type="caution">
    <text evidence="7">The sequence shown here is derived from an EMBL/GenBank/DDBJ whole genome shotgun (WGS) entry which is preliminary data.</text>
</comment>
<evidence type="ECO:0000256" key="1">
    <source>
        <dbReference type="ARBA" id="ARBA00022723"/>
    </source>
</evidence>
<dbReference type="EMBL" id="JAPCWZ010000003">
    <property type="protein sequence ID" value="KAK8874713.1"/>
    <property type="molecule type" value="Genomic_DNA"/>
</dbReference>
<dbReference type="Proteomes" id="UP001390339">
    <property type="component" value="Unassembled WGS sequence"/>
</dbReference>
<evidence type="ECO:0000256" key="3">
    <source>
        <dbReference type="ARBA" id="ARBA00022833"/>
    </source>
</evidence>
<accession>A0ABR2JAV1</accession>
<feature type="region of interest" description="Disordered" evidence="5">
    <location>
        <begin position="156"/>
        <end position="298"/>
    </location>
</feature>
<dbReference type="Pfam" id="PF05180">
    <property type="entry name" value="zf-DNL"/>
    <property type="match status" value="1"/>
</dbReference>
<feature type="domain" description="DNL-type" evidence="6">
    <location>
        <begin position="77"/>
        <end position="172"/>
    </location>
</feature>
<feature type="compositionally biased region" description="Low complexity" evidence="5">
    <location>
        <begin position="210"/>
        <end position="220"/>
    </location>
</feature>
<evidence type="ECO:0000313" key="8">
    <source>
        <dbReference type="Proteomes" id="UP001390339"/>
    </source>
</evidence>
<dbReference type="PROSITE" id="PS51501">
    <property type="entry name" value="ZF_DNL"/>
    <property type="match status" value="1"/>
</dbReference>
<evidence type="ECO:0000256" key="4">
    <source>
        <dbReference type="PROSITE-ProRule" id="PRU00834"/>
    </source>
</evidence>
<feature type="region of interest" description="Disordered" evidence="5">
    <location>
        <begin position="470"/>
        <end position="492"/>
    </location>
</feature>
<protein>
    <submittedName>
        <fullName evidence="7">Dnl zinc finger</fullName>
    </submittedName>
</protein>
<keyword evidence="8" id="KW-1185">Reference proteome</keyword>
<name>A0ABR2JAV1_9PEZI</name>
<feature type="region of interest" description="Disordered" evidence="5">
    <location>
        <begin position="508"/>
        <end position="568"/>
    </location>
</feature>
<organism evidence="7 8">
    <name type="scientific">Apiospora arundinis</name>
    <dbReference type="NCBI Taxonomy" id="335852"/>
    <lineage>
        <taxon>Eukaryota</taxon>
        <taxon>Fungi</taxon>
        <taxon>Dikarya</taxon>
        <taxon>Ascomycota</taxon>
        <taxon>Pezizomycotina</taxon>
        <taxon>Sordariomycetes</taxon>
        <taxon>Xylariomycetidae</taxon>
        <taxon>Amphisphaeriales</taxon>
        <taxon>Apiosporaceae</taxon>
        <taxon>Apiospora</taxon>
    </lineage>
</organism>
<evidence type="ECO:0000256" key="5">
    <source>
        <dbReference type="SAM" id="MobiDB-lite"/>
    </source>
</evidence>
<reference evidence="7 8" key="1">
    <citation type="journal article" date="2024" name="IMA Fungus">
        <title>Apiospora arundinis, a panoply of carbohydrate-active enzymes and secondary metabolites.</title>
        <authorList>
            <person name="Sorensen T."/>
            <person name="Petersen C."/>
            <person name="Muurmann A.T."/>
            <person name="Christiansen J.V."/>
            <person name="Brundto M.L."/>
            <person name="Overgaard C.K."/>
            <person name="Boysen A.T."/>
            <person name="Wollenberg R.D."/>
            <person name="Larsen T.O."/>
            <person name="Sorensen J.L."/>
            <person name="Nielsen K.L."/>
            <person name="Sondergaard T.E."/>
        </authorList>
    </citation>
    <scope>NUCLEOTIDE SEQUENCE [LARGE SCALE GENOMIC DNA]</scope>
    <source>
        <strain evidence="7 8">AAU 773</strain>
    </source>
</reference>
<dbReference type="PANTHER" id="PTHR20922:SF13">
    <property type="entry name" value="DNL-TYPE ZINC FINGER PROTEIN"/>
    <property type="match status" value="1"/>
</dbReference>
<gene>
    <name evidence="7" type="ORF">PGQ11_005227</name>
</gene>
<keyword evidence="2 4" id="KW-0863">Zinc-finger</keyword>
<sequence>MASRLRASALQALVRSVRASAISPAPLRPHLRPYPSLPRTLQPAQFSRRYAHAIPKPSRPAPPAPSSQSEEIKQRKLQEPHYELTFTCVPCSERSTHTVSKQGYHKGSVLITCPSCRNRHVISDHLNIFGNRKITVEDLMRERGQLVKRGTLGEDGDVEFWEDGTVTERKKESENETEPSLAQADGVSTSQQSTGSPLTDSPTRPQLGDTTSSASSATPSNRREHSTFGRRDSHNGMYPNNSRERNAVLKSASRNNREPFTWDSEVPSTVLGHSGRNPGRGIPQGFPDIPSSHDKAHELPRGSMISTANSAALLRRSLKAVDEQPHPVRPAPLKVRHVFPTQIAGQLPSNTEDFWRQEFVPSKRIEQKSRAGVGMPPLASEKKTGAQQLLSNADKPWGRTFAVPRKIHAETPVADLRASKLANKKEAKLPFKIRKFKAGSRISEAERKLYGQPEARVIRQREIGVLEEAERKKREKMERRSTQPPRRRFTLRKYKAVSDIPGYIVRGFGKVPRPSDQGHEVAGGANQSMLDGKVSPAHEEEIEESASPVHVQAEAVSTPPTTKARKRPVTSFVYAWPSGSTTPLRVAISRTRKKQTDDA</sequence>
<feature type="region of interest" description="Disordered" evidence="5">
    <location>
        <begin position="54"/>
        <end position="76"/>
    </location>
</feature>
<proteinExistence type="predicted"/>
<dbReference type="PANTHER" id="PTHR20922">
    <property type="entry name" value="DNL-TYPE ZINC FINGER PROTEIN"/>
    <property type="match status" value="1"/>
</dbReference>